<comment type="subcellular location">
    <subcellularLocation>
        <location evidence="1">Nucleus</location>
    </subcellularLocation>
</comment>
<feature type="compositionally biased region" description="Polar residues" evidence="3">
    <location>
        <begin position="59"/>
        <end position="71"/>
    </location>
</feature>
<feature type="region of interest" description="Disordered" evidence="3">
    <location>
        <begin position="130"/>
        <end position="167"/>
    </location>
</feature>
<proteinExistence type="predicted"/>
<evidence type="ECO:0000313" key="4">
    <source>
        <dbReference type="EMBL" id="KAL2544518.1"/>
    </source>
</evidence>
<protein>
    <submittedName>
        <fullName evidence="4">Uncharacterized protein</fullName>
    </submittedName>
</protein>
<dbReference type="GO" id="GO:0006950">
    <property type="term" value="P:response to stress"/>
    <property type="evidence" value="ECO:0007669"/>
    <property type="project" value="UniProtKB-ARBA"/>
</dbReference>
<evidence type="ECO:0000313" key="6">
    <source>
        <dbReference type="Proteomes" id="UP001604277"/>
    </source>
</evidence>
<name>A0ABD1W6V4_9LAMI</name>
<feature type="compositionally biased region" description="Gly residues" evidence="3">
    <location>
        <begin position="8"/>
        <end position="23"/>
    </location>
</feature>
<keyword evidence="2" id="KW-0539">Nucleus</keyword>
<evidence type="ECO:0000256" key="3">
    <source>
        <dbReference type="SAM" id="MobiDB-lite"/>
    </source>
</evidence>
<evidence type="ECO:0000256" key="2">
    <source>
        <dbReference type="ARBA" id="ARBA00023242"/>
    </source>
</evidence>
<organism evidence="4 6">
    <name type="scientific">Forsythia ovata</name>
    <dbReference type="NCBI Taxonomy" id="205694"/>
    <lineage>
        <taxon>Eukaryota</taxon>
        <taxon>Viridiplantae</taxon>
        <taxon>Streptophyta</taxon>
        <taxon>Embryophyta</taxon>
        <taxon>Tracheophyta</taxon>
        <taxon>Spermatophyta</taxon>
        <taxon>Magnoliopsida</taxon>
        <taxon>eudicotyledons</taxon>
        <taxon>Gunneridae</taxon>
        <taxon>Pentapetalae</taxon>
        <taxon>asterids</taxon>
        <taxon>lamiids</taxon>
        <taxon>Lamiales</taxon>
        <taxon>Oleaceae</taxon>
        <taxon>Forsythieae</taxon>
        <taxon>Forsythia</taxon>
    </lineage>
</organism>
<dbReference type="PANTHER" id="PTHR33172:SF91">
    <property type="entry name" value="PROTEIN OXIDATIVE STRESS 3 LIKE 5"/>
    <property type="match status" value="1"/>
</dbReference>
<dbReference type="Proteomes" id="UP001604277">
    <property type="component" value="Unassembled WGS sequence"/>
</dbReference>
<dbReference type="PANTHER" id="PTHR33172">
    <property type="entry name" value="OS08G0516900 PROTEIN"/>
    <property type="match status" value="1"/>
</dbReference>
<feature type="compositionally biased region" description="Basic and acidic residues" evidence="3">
    <location>
        <begin position="150"/>
        <end position="160"/>
    </location>
</feature>
<evidence type="ECO:0000256" key="1">
    <source>
        <dbReference type="ARBA" id="ARBA00004123"/>
    </source>
</evidence>
<feature type="region of interest" description="Disordered" evidence="3">
    <location>
        <begin position="1"/>
        <end position="71"/>
    </location>
</feature>
<dbReference type="AlphaFoldDB" id="A0ABD1W6V4"/>
<gene>
    <name evidence="4" type="ORF">Fot_13751</name>
    <name evidence="5" type="ORF">Fot_13804</name>
</gene>
<keyword evidence="6" id="KW-1185">Reference proteome</keyword>
<evidence type="ECO:0000313" key="5">
    <source>
        <dbReference type="EMBL" id="KAL2544571.1"/>
    </source>
</evidence>
<reference evidence="6" key="1">
    <citation type="submission" date="2024-07" db="EMBL/GenBank/DDBJ databases">
        <title>Two chromosome-level genome assemblies of Korean endemic species Abeliophyllum distichum and Forsythia ovata (Oleaceae).</title>
        <authorList>
            <person name="Jang H."/>
        </authorList>
    </citation>
    <scope>NUCLEOTIDE SEQUENCE [LARGE SCALE GENOMIC DNA]</scope>
</reference>
<dbReference type="InterPro" id="IPR051992">
    <property type="entry name" value="OxStress_Response_Reg"/>
</dbReference>
<reference evidence="4" key="2">
    <citation type="submission" date="2024-07" db="EMBL/GenBank/DDBJ databases">
        <title>Two chromosome-level genome assemblies of Korean endemic species Abeliophyllum distichum and Forsythia ovata (Oleaceae).</title>
        <authorList>
            <person name="Mun J.H."/>
        </authorList>
    </citation>
    <scope>NUCLEOTIDE SEQUENCE</scope>
    <source>
        <strain evidence="4">KNKB202402200001</strain>
        <tissue evidence="4">Leaf</tissue>
    </source>
</reference>
<dbReference type="GO" id="GO:0005634">
    <property type="term" value="C:nucleus"/>
    <property type="evidence" value="ECO:0007669"/>
    <property type="project" value="UniProtKB-SubCell"/>
</dbReference>
<sequence>MSRVVSSGSGGGMKKTGGAGEGNGGRKRNEERRIPRVPVVTSSSSIGKPSDDDDDGQENEVQSEISNGALNSIASLEDSLPMKRGLSMFYKGKSKSFVNLSGQESKLEMKELEKPDHIVNKKRRLIVAEKLSRKNSRHSLPAMRLNKNCETSKNRSNGKEESDDQLI</sequence>
<dbReference type="EMBL" id="JBFOLJ010000004">
    <property type="protein sequence ID" value="KAL2544571.1"/>
    <property type="molecule type" value="Genomic_DNA"/>
</dbReference>
<accession>A0ABD1W6V4</accession>
<dbReference type="EMBL" id="JBFOLJ010000004">
    <property type="protein sequence ID" value="KAL2544518.1"/>
    <property type="molecule type" value="Genomic_DNA"/>
</dbReference>
<comment type="caution">
    <text evidence="4">The sequence shown here is derived from an EMBL/GenBank/DDBJ whole genome shotgun (WGS) entry which is preliminary data.</text>
</comment>